<evidence type="ECO:0000313" key="2">
    <source>
        <dbReference type="EMBL" id="KMO83642.1"/>
    </source>
</evidence>
<organism evidence="2 3">
    <name type="scientific">Mycolicibacterium chlorophenolicum</name>
    <dbReference type="NCBI Taxonomy" id="37916"/>
    <lineage>
        <taxon>Bacteria</taxon>
        <taxon>Bacillati</taxon>
        <taxon>Actinomycetota</taxon>
        <taxon>Actinomycetes</taxon>
        <taxon>Mycobacteriales</taxon>
        <taxon>Mycobacteriaceae</taxon>
        <taxon>Mycolicibacterium</taxon>
    </lineage>
</organism>
<dbReference type="SMR" id="A0A0J6WPL5"/>
<dbReference type="GO" id="GO:0051920">
    <property type="term" value="F:peroxiredoxin activity"/>
    <property type="evidence" value="ECO:0007669"/>
    <property type="project" value="InterPro"/>
</dbReference>
<dbReference type="PATRIC" id="fig|37916.4.peg.318"/>
<feature type="domain" description="Carboxymuconolactone decarboxylase-like" evidence="1">
    <location>
        <begin position="43"/>
        <end position="123"/>
    </location>
</feature>
<dbReference type="Proteomes" id="UP000036513">
    <property type="component" value="Unassembled WGS sequence"/>
</dbReference>
<sequence>MPLAPLLDATEFPETDQDLLATASKAYGHVLNAWAAIGNSPGLFSTYLPFVRQLNGPGKLEPRIKEFVAVRIAVLMHCRYTASHRCTAALANGATEQELAAVAIGDYSGFTERERLALQLTDEMTTELPTRNRMDSRSGLSAQLGQAAQALFDPGALVELTMSVGLWNAMTRFHRVMDIDLDMPEPPAAVDSAL</sequence>
<gene>
    <name evidence="2" type="ORF">MCHLDSM_00294</name>
</gene>
<proteinExistence type="predicted"/>
<dbReference type="STRING" id="37916.MCHLDSM_00294"/>
<dbReference type="Gene3D" id="1.20.1290.10">
    <property type="entry name" value="AhpD-like"/>
    <property type="match status" value="1"/>
</dbReference>
<accession>A0A0J6WPL5</accession>
<dbReference type="SUPFAM" id="SSF69118">
    <property type="entry name" value="AhpD-like"/>
    <property type="match status" value="1"/>
</dbReference>
<dbReference type="AlphaFoldDB" id="A0A0J6WPL5"/>
<reference evidence="2 3" key="1">
    <citation type="journal article" date="2015" name="Genome Biol. Evol.">
        <title>Characterization of Three Mycobacterium spp. with Potential Use in Bioremediation by Genome Sequencing and Comparative Genomics.</title>
        <authorList>
            <person name="Das S."/>
            <person name="Pettersson B.M."/>
            <person name="Behra P.R."/>
            <person name="Ramesh M."/>
            <person name="Dasgupta S."/>
            <person name="Bhattacharya A."/>
            <person name="Kirsebom L.A."/>
        </authorList>
    </citation>
    <scope>NUCLEOTIDE SEQUENCE [LARGE SCALE GENOMIC DNA]</scope>
    <source>
        <strain evidence="2 3">DSM 43826</strain>
    </source>
</reference>
<keyword evidence="3" id="KW-1185">Reference proteome</keyword>
<dbReference type="Pfam" id="PF02627">
    <property type="entry name" value="CMD"/>
    <property type="match status" value="1"/>
</dbReference>
<dbReference type="InterPro" id="IPR003779">
    <property type="entry name" value="CMD-like"/>
</dbReference>
<comment type="caution">
    <text evidence="2">The sequence shown here is derived from an EMBL/GenBank/DDBJ whole genome shotgun (WGS) entry which is preliminary data.</text>
</comment>
<dbReference type="PANTHER" id="PTHR34846">
    <property type="entry name" value="4-CARBOXYMUCONOLACTONE DECARBOXYLASE FAMILY PROTEIN (AFU_ORTHOLOGUE AFUA_6G11590)"/>
    <property type="match status" value="1"/>
</dbReference>
<dbReference type="PANTHER" id="PTHR34846:SF5">
    <property type="entry name" value="CARBOXYMUCONOLACTONE DECARBOXYLASE-LIKE DOMAIN-CONTAINING PROTEIN"/>
    <property type="match status" value="1"/>
</dbReference>
<dbReference type="EMBL" id="JYNL01000003">
    <property type="protein sequence ID" value="KMO83642.1"/>
    <property type="molecule type" value="Genomic_DNA"/>
</dbReference>
<name>A0A0J6WPL5_9MYCO</name>
<evidence type="ECO:0000259" key="1">
    <source>
        <dbReference type="Pfam" id="PF02627"/>
    </source>
</evidence>
<protein>
    <submittedName>
        <fullName evidence="2">Carboxymuconolactone decarboxylase family protein</fullName>
    </submittedName>
</protein>
<evidence type="ECO:0000313" key="3">
    <source>
        <dbReference type="Proteomes" id="UP000036513"/>
    </source>
</evidence>
<dbReference type="InterPro" id="IPR029032">
    <property type="entry name" value="AhpD-like"/>
</dbReference>